<gene>
    <name evidence="1" type="ORF">HLB44_25455</name>
</gene>
<dbReference type="RefSeq" id="WP_173129252.1">
    <property type="nucleotide sequence ID" value="NZ_JABRWJ010000008.1"/>
</dbReference>
<proteinExistence type="predicted"/>
<name>A0ABX2EP94_9BURK</name>
<dbReference type="Proteomes" id="UP000737171">
    <property type="component" value="Unassembled WGS sequence"/>
</dbReference>
<keyword evidence="2" id="KW-1185">Reference proteome</keyword>
<evidence type="ECO:0000313" key="1">
    <source>
        <dbReference type="EMBL" id="NRF70361.1"/>
    </source>
</evidence>
<reference evidence="1 2" key="1">
    <citation type="submission" date="2020-05" db="EMBL/GenBank/DDBJ databases">
        <title>Aquincola sp. isolate from soil.</title>
        <authorList>
            <person name="Han J."/>
            <person name="Kim D.-U."/>
        </authorList>
    </citation>
    <scope>NUCLEOTIDE SEQUENCE [LARGE SCALE GENOMIC DNA]</scope>
    <source>
        <strain evidence="1 2">S2</strain>
    </source>
</reference>
<protein>
    <submittedName>
        <fullName evidence="1">Uncharacterized protein</fullName>
    </submittedName>
</protein>
<comment type="caution">
    <text evidence="1">The sequence shown here is derived from an EMBL/GenBank/DDBJ whole genome shotgun (WGS) entry which is preliminary data.</text>
</comment>
<sequence length="156" mass="17083">MTTDFNTLRARIQALTEERKQLDFYALNTAETRAAVERAMTTAAESYRGGKLRQAAGDTAIKGVFHLDVAASDVLPLLATVLSPKKVAEALTSNLAEVEDGPKASDRSKRVKEIEAELLELGREEERFIRAAEAKGHYIPRRADADASIVLAETLQ</sequence>
<organism evidence="1 2">
    <name type="scientific">Pseudaquabacterium terrae</name>
    <dbReference type="NCBI Taxonomy" id="2732868"/>
    <lineage>
        <taxon>Bacteria</taxon>
        <taxon>Pseudomonadati</taxon>
        <taxon>Pseudomonadota</taxon>
        <taxon>Betaproteobacteria</taxon>
        <taxon>Burkholderiales</taxon>
        <taxon>Sphaerotilaceae</taxon>
        <taxon>Pseudaquabacterium</taxon>
    </lineage>
</organism>
<dbReference type="EMBL" id="JABRWJ010000008">
    <property type="protein sequence ID" value="NRF70361.1"/>
    <property type="molecule type" value="Genomic_DNA"/>
</dbReference>
<evidence type="ECO:0000313" key="2">
    <source>
        <dbReference type="Proteomes" id="UP000737171"/>
    </source>
</evidence>
<accession>A0ABX2EP94</accession>